<feature type="transmembrane region" description="Helical" evidence="1">
    <location>
        <begin position="36"/>
        <end position="57"/>
    </location>
</feature>
<dbReference type="WBParaSite" id="L893_g20079.t1">
    <property type="protein sequence ID" value="L893_g20079.t1"/>
    <property type="gene ID" value="L893_g20079"/>
</dbReference>
<reference evidence="3" key="1">
    <citation type="submission" date="2016-11" db="UniProtKB">
        <authorList>
            <consortium name="WormBaseParasite"/>
        </authorList>
    </citation>
    <scope>IDENTIFICATION</scope>
</reference>
<dbReference type="AlphaFoldDB" id="A0A1I7YVC8"/>
<proteinExistence type="predicted"/>
<evidence type="ECO:0000256" key="1">
    <source>
        <dbReference type="SAM" id="Phobius"/>
    </source>
</evidence>
<keyword evidence="1" id="KW-1133">Transmembrane helix</keyword>
<evidence type="ECO:0000313" key="3">
    <source>
        <dbReference type="WBParaSite" id="L893_g20079.t1"/>
    </source>
</evidence>
<protein>
    <submittedName>
        <fullName evidence="3">G_PROTEIN_RECEP_F1_2 domain-containing protein</fullName>
    </submittedName>
</protein>
<dbReference type="Proteomes" id="UP000095287">
    <property type="component" value="Unplaced"/>
</dbReference>
<organism evidence="2 3">
    <name type="scientific">Steinernema glaseri</name>
    <dbReference type="NCBI Taxonomy" id="37863"/>
    <lineage>
        <taxon>Eukaryota</taxon>
        <taxon>Metazoa</taxon>
        <taxon>Ecdysozoa</taxon>
        <taxon>Nematoda</taxon>
        <taxon>Chromadorea</taxon>
        <taxon>Rhabditida</taxon>
        <taxon>Tylenchina</taxon>
        <taxon>Panagrolaimomorpha</taxon>
        <taxon>Strongyloidoidea</taxon>
        <taxon>Steinernematidae</taxon>
        <taxon>Steinernema</taxon>
    </lineage>
</organism>
<keyword evidence="2" id="KW-1185">Reference proteome</keyword>
<dbReference type="SUPFAM" id="SSF81321">
    <property type="entry name" value="Family A G protein-coupled receptor-like"/>
    <property type="match status" value="1"/>
</dbReference>
<accession>A0A1I7YVC8</accession>
<name>A0A1I7YVC8_9BILA</name>
<feature type="transmembrane region" description="Helical" evidence="1">
    <location>
        <begin position="69"/>
        <end position="96"/>
    </location>
</feature>
<keyword evidence="1" id="KW-0812">Transmembrane</keyword>
<evidence type="ECO:0000313" key="2">
    <source>
        <dbReference type="Proteomes" id="UP000095287"/>
    </source>
</evidence>
<sequence length="100" mass="10827">MYGEEEVGMMVFLSCSPAMASNNTVTALPGVRIFGASSYATLCSFGLFSNIVLLVVFIKGRSEYRKVPFFVIACQLIVCDIVTNLVQFAVAVPITYTGRA</sequence>
<keyword evidence="1" id="KW-0472">Membrane</keyword>